<evidence type="ECO:0000313" key="13">
    <source>
        <dbReference type="EMBL" id="XBG96293.1"/>
    </source>
</evidence>
<dbReference type="SUPFAM" id="SSF53098">
    <property type="entry name" value="Ribonuclease H-like"/>
    <property type="match status" value="1"/>
</dbReference>
<gene>
    <name evidence="2" type="ORF">AAVZ08_04120</name>
    <name evidence="3" type="ORF">AAVZ08_05785</name>
    <name evidence="4" type="ORF">AAVZ08_06205</name>
    <name evidence="5" type="ORF">AAVZ08_08530</name>
    <name evidence="6" type="ORF">AAVZ08_08575</name>
    <name evidence="7" type="ORF">AAVZ08_09060</name>
    <name evidence="12" type="ORF">ABC765_03745</name>
    <name evidence="13" type="ORF">ABC765_04175</name>
    <name evidence="8" type="ORF">ABC765_06500</name>
    <name evidence="9" type="ORF">ABC765_06855</name>
    <name evidence="10" type="ORF">ABC765_08300</name>
    <name evidence="11" type="ORF">ABC765_10065</name>
</gene>
<proteinExistence type="predicted"/>
<evidence type="ECO:0000313" key="4">
    <source>
        <dbReference type="EMBL" id="MEO5286185.1"/>
    </source>
</evidence>
<dbReference type="KEGG" id="lalo:ABC765_04175"/>
<dbReference type="EMBL" id="JBCNVT010000001">
    <property type="protein sequence ID" value="MEO5286101.1"/>
    <property type="molecule type" value="Genomic_DNA"/>
</dbReference>
<dbReference type="Gene3D" id="3.30.420.10">
    <property type="entry name" value="Ribonuclease H-like superfamily/Ribonuclease H"/>
    <property type="match status" value="1"/>
</dbReference>
<evidence type="ECO:0000313" key="3">
    <source>
        <dbReference type="EMBL" id="MEO5286101.1"/>
    </source>
</evidence>
<reference evidence="10" key="1">
    <citation type="submission" date="2024-04" db="EMBL/GenBank/DDBJ databases">
        <title>Limosilactobacillus allomucosae sp. nov., a novel species isolated from wild boar faecal samples as a potential probiotics for domestic pigs.</title>
        <authorList>
            <person name="Chen B."/>
        </authorList>
    </citation>
    <scope>NUCLEOTIDE SEQUENCE</scope>
    <source>
        <strain evidence="10">WILCCON 0051</strain>
    </source>
</reference>
<dbReference type="PANTHER" id="PTHR46889">
    <property type="entry name" value="TRANSPOSASE INSF FOR INSERTION SEQUENCE IS3B-RELATED"/>
    <property type="match status" value="1"/>
</dbReference>
<keyword evidence="14" id="KW-1185">Reference proteome</keyword>
<dbReference type="RefSeq" id="WP_347953351.1">
    <property type="nucleotide sequence ID" value="NZ_CP154878.1"/>
</dbReference>
<dbReference type="Pfam" id="PF13333">
    <property type="entry name" value="rve_2"/>
    <property type="match status" value="1"/>
</dbReference>
<dbReference type="NCBIfam" id="NF033516">
    <property type="entry name" value="transpos_IS3"/>
    <property type="match status" value="1"/>
</dbReference>
<dbReference type="KEGG" id="lalo:ABC765_10065"/>
<dbReference type="EMBL" id="JBCNVT010000001">
    <property type="protein sequence ID" value="MEO5286713.1"/>
    <property type="molecule type" value="Genomic_DNA"/>
</dbReference>
<dbReference type="PANTHER" id="PTHR46889:SF5">
    <property type="entry name" value="INTEGRASE PROTEIN"/>
    <property type="match status" value="1"/>
</dbReference>
<dbReference type="EMBL" id="CP154878">
    <property type="protein sequence ID" value="XBG95056.1"/>
    <property type="molecule type" value="Genomic_DNA"/>
</dbReference>
<name>A0AAU7C159_9LACO</name>
<protein>
    <submittedName>
        <fullName evidence="10">IS3 family transposase</fullName>
    </submittedName>
</protein>
<evidence type="ECO:0000313" key="6">
    <source>
        <dbReference type="EMBL" id="MEO5286632.1"/>
    </source>
</evidence>
<dbReference type="KEGG" id="lalo:ABC765_03745"/>
<dbReference type="EMBL" id="CP154878">
    <property type="protein sequence ID" value="XBG96212.1"/>
    <property type="molecule type" value="Genomic_DNA"/>
</dbReference>
<dbReference type="InterPro" id="IPR012337">
    <property type="entry name" value="RNaseH-like_sf"/>
</dbReference>
<dbReference type="EMBL" id="JBCNVT010000001">
    <property type="protein sequence ID" value="MEO5286623.1"/>
    <property type="molecule type" value="Genomic_DNA"/>
</dbReference>
<reference evidence="2 14" key="2">
    <citation type="submission" date="2024-04" db="EMBL/GenBank/DDBJ databases">
        <title>Limosilactobacillus allomucosae sp. nov., a novel species isolated from wild boar faecal samples as potential probiotics for domestic pigs.</title>
        <authorList>
            <person name="Chen B."/>
        </authorList>
    </citation>
    <scope>NUCLEOTIDE SEQUENCE [LARGE SCALE GENOMIC DNA]</scope>
    <source>
        <strain evidence="2 14">WILCCON 0055</strain>
    </source>
</reference>
<evidence type="ECO:0000313" key="14">
    <source>
        <dbReference type="Proteomes" id="UP001456307"/>
    </source>
</evidence>
<dbReference type="InterPro" id="IPR050900">
    <property type="entry name" value="Transposase_IS3/IS150/IS904"/>
</dbReference>
<dbReference type="EMBL" id="JBCNVT010000001">
    <property type="protein sequence ID" value="MEO5286632.1"/>
    <property type="molecule type" value="Genomic_DNA"/>
</dbReference>
<dbReference type="InterPro" id="IPR001584">
    <property type="entry name" value="Integrase_cat-core"/>
</dbReference>
<dbReference type="KEGG" id="lalo:ABC765_08300"/>
<evidence type="ECO:0000313" key="12">
    <source>
        <dbReference type="EMBL" id="XBG96212.1"/>
    </source>
</evidence>
<evidence type="ECO:0000259" key="1">
    <source>
        <dbReference type="PROSITE" id="PS50994"/>
    </source>
</evidence>
<evidence type="ECO:0000313" key="5">
    <source>
        <dbReference type="EMBL" id="MEO5286623.1"/>
    </source>
</evidence>
<evidence type="ECO:0000313" key="9">
    <source>
        <dbReference type="EMBL" id="XBG94797.1"/>
    </source>
</evidence>
<dbReference type="EMBL" id="CP154878">
    <property type="protein sequence ID" value="XBG95372.1"/>
    <property type="molecule type" value="Genomic_DNA"/>
</dbReference>
<dbReference type="InterPro" id="IPR048020">
    <property type="entry name" value="Transpos_IS3"/>
</dbReference>
<evidence type="ECO:0000313" key="2">
    <source>
        <dbReference type="EMBL" id="MEO5285785.1"/>
    </source>
</evidence>
<evidence type="ECO:0000313" key="7">
    <source>
        <dbReference type="EMBL" id="MEO5286713.1"/>
    </source>
</evidence>
<evidence type="ECO:0000313" key="11">
    <source>
        <dbReference type="EMBL" id="XBG95372.1"/>
    </source>
</evidence>
<organism evidence="10">
    <name type="scientific">Limosilactobacillus allomucosae</name>
    <dbReference type="NCBI Taxonomy" id="3142938"/>
    <lineage>
        <taxon>Bacteria</taxon>
        <taxon>Bacillati</taxon>
        <taxon>Bacillota</taxon>
        <taxon>Bacilli</taxon>
        <taxon>Lactobacillales</taxon>
        <taxon>Lactobacillaceae</taxon>
        <taxon>Limosilactobacillus</taxon>
    </lineage>
</organism>
<dbReference type="PROSITE" id="PS50994">
    <property type="entry name" value="INTEGRASE"/>
    <property type="match status" value="1"/>
</dbReference>
<dbReference type="KEGG" id="lalo:ABC765_06855"/>
<dbReference type="Pfam" id="PF00665">
    <property type="entry name" value="rve"/>
    <property type="match status" value="1"/>
</dbReference>
<dbReference type="EMBL" id="CP154878">
    <property type="protein sequence ID" value="XBG94797.1"/>
    <property type="molecule type" value="Genomic_DNA"/>
</dbReference>
<dbReference type="EMBL" id="JBCNVT010000001">
    <property type="protein sequence ID" value="MEO5286185.1"/>
    <property type="molecule type" value="Genomic_DNA"/>
</dbReference>
<evidence type="ECO:0000313" key="10">
    <source>
        <dbReference type="EMBL" id="XBG95056.1"/>
    </source>
</evidence>
<dbReference type="EMBL" id="CP154878">
    <property type="protein sequence ID" value="XBG94731.1"/>
    <property type="molecule type" value="Genomic_DNA"/>
</dbReference>
<evidence type="ECO:0000313" key="8">
    <source>
        <dbReference type="EMBL" id="XBG94731.1"/>
    </source>
</evidence>
<feature type="domain" description="Integrase catalytic" evidence="1">
    <location>
        <begin position="132"/>
        <end position="296"/>
    </location>
</feature>
<dbReference type="InterPro" id="IPR036397">
    <property type="entry name" value="RNaseH_sf"/>
</dbReference>
<dbReference type="GO" id="GO:0015074">
    <property type="term" value="P:DNA integration"/>
    <property type="evidence" value="ECO:0007669"/>
    <property type="project" value="InterPro"/>
</dbReference>
<dbReference type="AlphaFoldDB" id="A0AAU7C159"/>
<dbReference type="EMBL" id="JBCNVT010000001">
    <property type="protein sequence ID" value="MEO5285785.1"/>
    <property type="molecule type" value="Genomic_DNA"/>
</dbReference>
<sequence length="298" mass="34970">MTEIRAYQKTLPKERRYKIGDLLARIDLKRSSYYDECERMKNPYDKYVNVKKLIMEIAQSYVVRDRYTAGYRRIQKKLDQRNAHLAGETIRKLMAQLKVQVAIYNQNRNGKYSSYRGTVGKTAKNLLKQKFDETQPYKVIHTDITQTQLANQQKVYISVMVDEGTKEVLACQISDHPNRKLITDTLDELLQNLPDNARPIIHSDQGWHYQLPYYTQKLADHHFTQSMSRKANCLDNAPVESFFHLLKTELLNGRPLVRDIEEFKRLVNGYIMFFNNIRISLKTDGLSPVEYRNQQLAA</sequence>
<dbReference type="EMBL" id="CP154878">
    <property type="protein sequence ID" value="XBG96293.1"/>
    <property type="molecule type" value="Genomic_DNA"/>
</dbReference>
<dbReference type="GO" id="GO:0003676">
    <property type="term" value="F:nucleic acid binding"/>
    <property type="evidence" value="ECO:0007669"/>
    <property type="project" value="InterPro"/>
</dbReference>
<dbReference type="Proteomes" id="UP001456307">
    <property type="component" value="Unassembled WGS sequence"/>
</dbReference>
<dbReference type="KEGG" id="lalo:ABC765_06500"/>
<accession>A0AAU7C159</accession>